<feature type="transmembrane region" description="Helical" evidence="6">
    <location>
        <begin position="393"/>
        <end position="422"/>
    </location>
</feature>
<organism evidence="7 8">
    <name type="scientific">Xylaria flabelliformis</name>
    <dbReference type="NCBI Taxonomy" id="2512241"/>
    <lineage>
        <taxon>Eukaryota</taxon>
        <taxon>Fungi</taxon>
        <taxon>Dikarya</taxon>
        <taxon>Ascomycota</taxon>
        <taxon>Pezizomycotina</taxon>
        <taxon>Sordariomycetes</taxon>
        <taxon>Xylariomycetidae</taxon>
        <taxon>Xylariales</taxon>
        <taxon>Xylariaceae</taxon>
        <taxon>Xylaria</taxon>
    </lineage>
</organism>
<evidence type="ECO:0000313" key="8">
    <source>
        <dbReference type="Proteomes" id="UP000319160"/>
    </source>
</evidence>
<feature type="transmembrane region" description="Helical" evidence="6">
    <location>
        <begin position="352"/>
        <end position="373"/>
    </location>
</feature>
<evidence type="ECO:0008006" key="9">
    <source>
        <dbReference type="Google" id="ProtNLM"/>
    </source>
</evidence>
<evidence type="ECO:0000256" key="6">
    <source>
        <dbReference type="SAM" id="Phobius"/>
    </source>
</evidence>
<dbReference type="OrthoDB" id="3257095at2759"/>
<dbReference type="Proteomes" id="UP000319160">
    <property type="component" value="Unassembled WGS sequence"/>
</dbReference>
<reference evidence="8" key="1">
    <citation type="submission" date="2019-06" db="EMBL/GenBank/DDBJ databases">
        <title>Draft genome sequence of the griseofulvin-producing fungus Xylaria cubensis strain G536.</title>
        <authorList>
            <person name="Mead M.E."/>
            <person name="Raja H.A."/>
            <person name="Steenwyk J.L."/>
            <person name="Knowles S.L."/>
            <person name="Oberlies N.H."/>
            <person name="Rokas A."/>
        </authorList>
    </citation>
    <scope>NUCLEOTIDE SEQUENCE [LARGE SCALE GENOMIC DNA]</scope>
    <source>
        <strain evidence="8">G536</strain>
    </source>
</reference>
<feature type="transmembrane region" description="Helical" evidence="6">
    <location>
        <begin position="443"/>
        <end position="465"/>
    </location>
</feature>
<dbReference type="AlphaFoldDB" id="A0A553HQ03"/>
<keyword evidence="8" id="KW-1185">Reference proteome</keyword>
<comment type="caution">
    <text evidence="7">The sequence shown here is derived from an EMBL/GenBank/DDBJ whole genome shotgun (WGS) entry which is preliminary data.</text>
</comment>
<feature type="transmembrane region" description="Helical" evidence="6">
    <location>
        <begin position="282"/>
        <end position="304"/>
    </location>
</feature>
<keyword evidence="4 6" id="KW-1133">Transmembrane helix</keyword>
<feature type="transmembrane region" description="Helical" evidence="6">
    <location>
        <begin position="556"/>
        <end position="578"/>
    </location>
</feature>
<dbReference type="InterPro" id="IPR002293">
    <property type="entry name" value="AA/rel_permease1"/>
</dbReference>
<name>A0A553HQ03_9PEZI</name>
<dbReference type="Gene3D" id="1.20.1740.10">
    <property type="entry name" value="Amino acid/polyamine transporter I"/>
    <property type="match status" value="1"/>
</dbReference>
<dbReference type="PANTHER" id="PTHR45649">
    <property type="entry name" value="AMINO-ACID PERMEASE BAT1"/>
    <property type="match status" value="1"/>
</dbReference>
<comment type="subcellular location">
    <subcellularLocation>
        <location evidence="1">Membrane</location>
        <topology evidence="1">Multi-pass membrane protein</topology>
    </subcellularLocation>
</comment>
<sequence>MNLAGVMIVFPDVSRRHLCKVFPIPLARDNGRQRELDTDRDKDRSLYDPRTPIMPELRGWARLSSRTLYSRKDELCANVIAGQQGEKIEAESKELSVTLPISCQSVQERQVPRSRSWGMPVLTTGEVYIKIKRRFPGITLRVLHKALDSPMNSSSETSKRMGDAFGATFDEIHGSTYLERDAHGLARLGKSQVLKRRFGFLSVFGFSCCILATWETALALFTEAFHNGGPAALAWGFLIAWLSSFSVYLCLAEMASIIFTGTIIQGLIILNYPDYEPQNFHGALLAWAVIAVCIFVNTVVAGLLPVLEGLILLIHVLGFIAILIALVYLSPHSSAEDVFFRPLNEGNWPSQGLSYLIGFIGNVATFVGADAAVHNSPTGFPFIQVFYNGVGRAGATVMTVVIIVIIWCAVIGFAATASRMTWSFARDRGLPFHRFIRKVHPRTRVPVVAIAVVTLIPCLLNLIYIGSSTAFNDVISMSVSGLYASYLIPCSFLLWRRVTGQIKPHRVREDPGIEIRLGRDRDPDMPSQLSVEGNGDSDILFEEQVLEWGPWRVPGLLGILNNTFACVFCVWVLFWDFWPPNTPVTAENMNYSVLVTGSVILFAVARYFLGAKVEYRGPLVDYEVKSFAIGPS</sequence>
<dbReference type="STRING" id="2512241.A0A553HQ03"/>
<dbReference type="EMBL" id="VFLP01000060">
    <property type="protein sequence ID" value="TRX90034.1"/>
    <property type="molecule type" value="Genomic_DNA"/>
</dbReference>
<keyword evidence="5 6" id="KW-0472">Membrane</keyword>
<proteinExistence type="predicted"/>
<dbReference type="Pfam" id="PF13520">
    <property type="entry name" value="AA_permease_2"/>
    <property type="match status" value="1"/>
</dbReference>
<keyword evidence="3 6" id="KW-0812">Transmembrane</keyword>
<dbReference type="PANTHER" id="PTHR45649:SF1">
    <property type="entry name" value="TRANSPORTER, PUTATIVE (EUROFUNG)-RELATED"/>
    <property type="match status" value="1"/>
</dbReference>
<dbReference type="GO" id="GO:0022857">
    <property type="term" value="F:transmembrane transporter activity"/>
    <property type="evidence" value="ECO:0007669"/>
    <property type="project" value="InterPro"/>
</dbReference>
<evidence type="ECO:0000256" key="3">
    <source>
        <dbReference type="ARBA" id="ARBA00022692"/>
    </source>
</evidence>
<evidence type="ECO:0000256" key="2">
    <source>
        <dbReference type="ARBA" id="ARBA00022448"/>
    </source>
</evidence>
<evidence type="ECO:0000313" key="7">
    <source>
        <dbReference type="EMBL" id="TRX90034.1"/>
    </source>
</evidence>
<feature type="transmembrane region" description="Helical" evidence="6">
    <location>
        <begin position="310"/>
        <end position="331"/>
    </location>
</feature>
<gene>
    <name evidence="7" type="ORF">FHL15_009135</name>
</gene>
<evidence type="ECO:0000256" key="4">
    <source>
        <dbReference type="ARBA" id="ARBA00022989"/>
    </source>
</evidence>
<evidence type="ECO:0000256" key="1">
    <source>
        <dbReference type="ARBA" id="ARBA00004141"/>
    </source>
</evidence>
<dbReference type="GO" id="GO:0016020">
    <property type="term" value="C:membrane"/>
    <property type="evidence" value="ECO:0007669"/>
    <property type="project" value="UniProtKB-SubCell"/>
</dbReference>
<feature type="transmembrane region" description="Helical" evidence="6">
    <location>
        <begin position="198"/>
        <end position="221"/>
    </location>
</feature>
<feature type="transmembrane region" description="Helical" evidence="6">
    <location>
        <begin position="477"/>
        <end position="495"/>
    </location>
</feature>
<keyword evidence="2" id="KW-0813">Transport</keyword>
<evidence type="ECO:0000256" key="5">
    <source>
        <dbReference type="ARBA" id="ARBA00023136"/>
    </source>
</evidence>
<protein>
    <recommendedName>
        <fullName evidence="9">Amino acid permease/ SLC12A domain-containing protein</fullName>
    </recommendedName>
</protein>
<feature type="transmembrane region" description="Helical" evidence="6">
    <location>
        <begin position="241"/>
        <end position="270"/>
    </location>
</feature>
<accession>A0A553HQ03</accession>
<feature type="transmembrane region" description="Helical" evidence="6">
    <location>
        <begin position="590"/>
        <end position="609"/>
    </location>
</feature>